<dbReference type="GO" id="GO:0009289">
    <property type="term" value="C:pilus"/>
    <property type="evidence" value="ECO:0007669"/>
    <property type="project" value="UniProtKB-SubCell"/>
</dbReference>
<dbReference type="Gene3D" id="2.60.40.1090">
    <property type="entry name" value="Fimbrial-type adhesion domain"/>
    <property type="match status" value="1"/>
</dbReference>
<dbReference type="PATRIC" id="fig|517011.3.peg.722"/>
<organism evidence="7 8">
    <name type="scientific">Stenotrophomonas chelatiphaga</name>
    <dbReference type="NCBI Taxonomy" id="517011"/>
    <lineage>
        <taxon>Bacteria</taxon>
        <taxon>Pseudomonadati</taxon>
        <taxon>Pseudomonadota</taxon>
        <taxon>Gammaproteobacteria</taxon>
        <taxon>Lysobacterales</taxon>
        <taxon>Lysobacteraceae</taxon>
        <taxon>Stenotrophomonas</taxon>
    </lineage>
</organism>
<dbReference type="SUPFAM" id="SSF49401">
    <property type="entry name" value="Bacterial adhesins"/>
    <property type="match status" value="1"/>
</dbReference>
<evidence type="ECO:0000256" key="5">
    <source>
        <dbReference type="SAM" id="SignalP"/>
    </source>
</evidence>
<feature type="domain" description="Fimbrial-type adhesion" evidence="6">
    <location>
        <begin position="32"/>
        <end position="171"/>
    </location>
</feature>
<evidence type="ECO:0000256" key="1">
    <source>
        <dbReference type="ARBA" id="ARBA00004561"/>
    </source>
</evidence>
<reference evidence="7 8" key="1">
    <citation type="submission" date="2015-05" db="EMBL/GenBank/DDBJ databases">
        <title>Genome sequencing and analysis of members of genus Stenotrophomonas.</title>
        <authorList>
            <person name="Patil P.P."/>
            <person name="Midha S."/>
            <person name="Patil P.B."/>
        </authorList>
    </citation>
    <scope>NUCLEOTIDE SEQUENCE [LARGE SCALE GENOMIC DNA]</scope>
    <source>
        <strain evidence="7 8">DSM 21508</strain>
    </source>
</reference>
<evidence type="ECO:0000256" key="3">
    <source>
        <dbReference type="ARBA" id="ARBA00022729"/>
    </source>
</evidence>
<dbReference type="EMBL" id="LDJK01000019">
    <property type="protein sequence ID" value="KRG74820.1"/>
    <property type="molecule type" value="Genomic_DNA"/>
</dbReference>
<dbReference type="InterPro" id="IPR050263">
    <property type="entry name" value="Bact_Fimbrial_Adh_Pro"/>
</dbReference>
<dbReference type="PANTHER" id="PTHR33420">
    <property type="entry name" value="FIMBRIAL SUBUNIT ELFA-RELATED"/>
    <property type="match status" value="1"/>
</dbReference>
<feature type="chain" id="PRO_5006395471" description="Fimbrial-type adhesion domain-containing protein" evidence="5">
    <location>
        <begin position="27"/>
        <end position="172"/>
    </location>
</feature>
<dbReference type="GO" id="GO:0043709">
    <property type="term" value="P:cell adhesion involved in single-species biofilm formation"/>
    <property type="evidence" value="ECO:0007669"/>
    <property type="project" value="TreeGrafter"/>
</dbReference>
<evidence type="ECO:0000256" key="4">
    <source>
        <dbReference type="ARBA" id="ARBA00023263"/>
    </source>
</evidence>
<keyword evidence="8" id="KW-1185">Reference proteome</keyword>
<comment type="subcellular location">
    <subcellularLocation>
        <location evidence="1">Fimbrium</location>
    </subcellularLocation>
</comment>
<sequence length="172" mass="17548">MNRFARSTACALLPLSLLVFASSSHADTAKLSISGRVNPGTCTLVAAPIQLAPLRADELKQGDNAIKTSALELKNCVGVSTATLRFDGTAADGDAERWKNTAGKTPAAGVTIALLSGTTGTTYLKKGDSVAVQVSGDAGKLEIRSGYHLAGPASGLAPGEVSTEITITADYK</sequence>
<dbReference type="Proteomes" id="UP000051386">
    <property type="component" value="Unassembled WGS sequence"/>
</dbReference>
<protein>
    <recommendedName>
        <fullName evidence="6">Fimbrial-type adhesion domain-containing protein</fullName>
    </recommendedName>
</protein>
<evidence type="ECO:0000259" key="6">
    <source>
        <dbReference type="Pfam" id="PF00419"/>
    </source>
</evidence>
<dbReference type="AlphaFoldDB" id="A0A0R0DB76"/>
<keyword evidence="3 5" id="KW-0732">Signal</keyword>
<accession>A0A0R0DB76</accession>
<dbReference type="PANTHER" id="PTHR33420:SF3">
    <property type="entry name" value="FIMBRIAL SUBUNIT ELFA"/>
    <property type="match status" value="1"/>
</dbReference>
<comment type="caution">
    <text evidence="7">The sequence shown here is derived from an EMBL/GenBank/DDBJ whole genome shotgun (WGS) entry which is preliminary data.</text>
</comment>
<evidence type="ECO:0000313" key="8">
    <source>
        <dbReference type="Proteomes" id="UP000051386"/>
    </source>
</evidence>
<name>A0A0R0DB76_9GAMM</name>
<comment type="similarity">
    <text evidence="2">Belongs to the fimbrial protein family.</text>
</comment>
<dbReference type="InterPro" id="IPR008966">
    <property type="entry name" value="Adhesion_dom_sf"/>
</dbReference>
<dbReference type="InterPro" id="IPR000259">
    <property type="entry name" value="Adhesion_dom_fimbrial"/>
</dbReference>
<dbReference type="RefSeq" id="WP_057507799.1">
    <property type="nucleotide sequence ID" value="NZ_LDJK01000019.1"/>
</dbReference>
<dbReference type="Pfam" id="PF00419">
    <property type="entry name" value="Fimbrial"/>
    <property type="match status" value="1"/>
</dbReference>
<proteinExistence type="inferred from homology"/>
<gene>
    <name evidence="7" type="ORF">ABB28_06170</name>
</gene>
<dbReference type="InterPro" id="IPR036937">
    <property type="entry name" value="Adhesion_dom_fimbrial_sf"/>
</dbReference>
<keyword evidence="4" id="KW-0281">Fimbrium</keyword>
<evidence type="ECO:0000256" key="2">
    <source>
        <dbReference type="ARBA" id="ARBA00006671"/>
    </source>
</evidence>
<feature type="signal peptide" evidence="5">
    <location>
        <begin position="1"/>
        <end position="26"/>
    </location>
</feature>
<evidence type="ECO:0000313" key="7">
    <source>
        <dbReference type="EMBL" id="KRG74820.1"/>
    </source>
</evidence>